<gene>
    <name evidence="2" type="ORF">GL4_0041</name>
</gene>
<organism evidence="2 3">
    <name type="scientific">Methyloceanibacter caenitepidi</name>
    <dbReference type="NCBI Taxonomy" id="1384459"/>
    <lineage>
        <taxon>Bacteria</taxon>
        <taxon>Pseudomonadati</taxon>
        <taxon>Pseudomonadota</taxon>
        <taxon>Alphaproteobacteria</taxon>
        <taxon>Hyphomicrobiales</taxon>
        <taxon>Hyphomicrobiaceae</taxon>
        <taxon>Methyloceanibacter</taxon>
    </lineage>
</organism>
<name>A0A0A8JYU6_9HYPH</name>
<reference evidence="2 3" key="1">
    <citation type="submission" date="2014-09" db="EMBL/GenBank/DDBJ databases">
        <title>Genome sequencing of Methyloceanibacter caenitepidi Gela4.</title>
        <authorList>
            <person name="Takeuchi M."/>
            <person name="Susumu S."/>
            <person name="Kamagata Y."/>
            <person name="Oshima K."/>
            <person name="Hattori M."/>
            <person name="Iwasaki W."/>
        </authorList>
    </citation>
    <scope>NUCLEOTIDE SEQUENCE [LARGE SCALE GENOMIC DNA]</scope>
    <source>
        <strain evidence="2 3">Gela4</strain>
    </source>
</reference>
<sequence length="48" mass="5541">MRGAAFFRPVGSVRRGKAGRKNANREKRHRKKCGCHVRDKAGSHWHRS</sequence>
<dbReference type="EMBL" id="AP014648">
    <property type="protein sequence ID" value="BAQ15512.1"/>
    <property type="molecule type" value="Genomic_DNA"/>
</dbReference>
<proteinExistence type="predicted"/>
<dbReference type="KEGG" id="mcg:GL4_0041"/>
<dbReference type="HOGENOM" id="CLU_3154704_0_0_5"/>
<evidence type="ECO:0000313" key="3">
    <source>
        <dbReference type="Proteomes" id="UP000031643"/>
    </source>
</evidence>
<dbReference type="STRING" id="1384459.GL4_0041"/>
<evidence type="ECO:0000256" key="1">
    <source>
        <dbReference type="SAM" id="MobiDB-lite"/>
    </source>
</evidence>
<dbReference type="AlphaFoldDB" id="A0A0A8JYU6"/>
<evidence type="ECO:0000313" key="2">
    <source>
        <dbReference type="EMBL" id="BAQ15512.1"/>
    </source>
</evidence>
<feature type="compositionally biased region" description="Basic residues" evidence="1">
    <location>
        <begin position="14"/>
        <end position="35"/>
    </location>
</feature>
<accession>A0A0A8JYU6</accession>
<dbReference type="Proteomes" id="UP000031643">
    <property type="component" value="Chromosome"/>
</dbReference>
<protein>
    <submittedName>
        <fullName evidence="2">Uncharacterized protein</fullName>
    </submittedName>
</protein>
<keyword evidence="3" id="KW-1185">Reference proteome</keyword>
<feature type="region of interest" description="Disordered" evidence="1">
    <location>
        <begin position="1"/>
        <end position="48"/>
    </location>
</feature>